<evidence type="ECO:0000313" key="2">
    <source>
        <dbReference type="EMBL" id="KAJ0970883.1"/>
    </source>
</evidence>
<name>A0A9D5CDS6_9LILI</name>
<keyword evidence="3" id="KW-1185">Reference proteome</keyword>
<gene>
    <name evidence="2" type="ORF">J5N97_018842</name>
</gene>
<dbReference type="AlphaFoldDB" id="A0A9D5CDS6"/>
<proteinExistence type="predicted"/>
<feature type="compositionally biased region" description="Basic and acidic residues" evidence="1">
    <location>
        <begin position="1"/>
        <end position="15"/>
    </location>
</feature>
<accession>A0A9D5CDS6</accession>
<feature type="region of interest" description="Disordered" evidence="1">
    <location>
        <begin position="1"/>
        <end position="25"/>
    </location>
</feature>
<dbReference type="EMBL" id="JAGGNH010000005">
    <property type="protein sequence ID" value="KAJ0970883.1"/>
    <property type="molecule type" value="Genomic_DNA"/>
</dbReference>
<dbReference type="Proteomes" id="UP001085076">
    <property type="component" value="Miscellaneous, Linkage group lg05"/>
</dbReference>
<protein>
    <submittedName>
        <fullName evidence="2">Uncharacterized protein</fullName>
    </submittedName>
</protein>
<comment type="caution">
    <text evidence="2">The sequence shown here is derived from an EMBL/GenBank/DDBJ whole genome shotgun (WGS) entry which is preliminary data.</text>
</comment>
<evidence type="ECO:0000313" key="3">
    <source>
        <dbReference type="Proteomes" id="UP001085076"/>
    </source>
</evidence>
<sequence length="83" mass="9709">MRIEGGERGKQEKVARRPKRRKRKARVIGIGEGKRNWGLLKPCESSRFCDLFLSLGIFIGWKLCFKEKEVTSWNSSLRPKMLE</sequence>
<reference evidence="2" key="1">
    <citation type="submission" date="2021-03" db="EMBL/GenBank/DDBJ databases">
        <authorList>
            <person name="Li Z."/>
            <person name="Yang C."/>
        </authorList>
    </citation>
    <scope>NUCLEOTIDE SEQUENCE</scope>
    <source>
        <strain evidence="2">Dzin_1.0</strain>
        <tissue evidence="2">Leaf</tissue>
    </source>
</reference>
<feature type="compositionally biased region" description="Basic residues" evidence="1">
    <location>
        <begin position="16"/>
        <end position="25"/>
    </location>
</feature>
<reference evidence="2" key="2">
    <citation type="journal article" date="2022" name="Hortic Res">
        <title>The genome of Dioscorea zingiberensis sheds light on the biosynthesis, origin and evolution of the medicinally important diosgenin saponins.</title>
        <authorList>
            <person name="Li Y."/>
            <person name="Tan C."/>
            <person name="Li Z."/>
            <person name="Guo J."/>
            <person name="Li S."/>
            <person name="Chen X."/>
            <person name="Wang C."/>
            <person name="Dai X."/>
            <person name="Yang H."/>
            <person name="Song W."/>
            <person name="Hou L."/>
            <person name="Xu J."/>
            <person name="Tong Z."/>
            <person name="Xu A."/>
            <person name="Yuan X."/>
            <person name="Wang W."/>
            <person name="Yang Q."/>
            <person name="Chen L."/>
            <person name="Sun Z."/>
            <person name="Wang K."/>
            <person name="Pan B."/>
            <person name="Chen J."/>
            <person name="Bao Y."/>
            <person name="Liu F."/>
            <person name="Qi X."/>
            <person name="Gang D.R."/>
            <person name="Wen J."/>
            <person name="Li J."/>
        </authorList>
    </citation>
    <scope>NUCLEOTIDE SEQUENCE</scope>
    <source>
        <strain evidence="2">Dzin_1.0</strain>
    </source>
</reference>
<organism evidence="2 3">
    <name type="scientific">Dioscorea zingiberensis</name>
    <dbReference type="NCBI Taxonomy" id="325984"/>
    <lineage>
        <taxon>Eukaryota</taxon>
        <taxon>Viridiplantae</taxon>
        <taxon>Streptophyta</taxon>
        <taxon>Embryophyta</taxon>
        <taxon>Tracheophyta</taxon>
        <taxon>Spermatophyta</taxon>
        <taxon>Magnoliopsida</taxon>
        <taxon>Liliopsida</taxon>
        <taxon>Dioscoreales</taxon>
        <taxon>Dioscoreaceae</taxon>
        <taxon>Dioscorea</taxon>
    </lineage>
</organism>
<evidence type="ECO:0000256" key="1">
    <source>
        <dbReference type="SAM" id="MobiDB-lite"/>
    </source>
</evidence>